<evidence type="ECO:0000256" key="5">
    <source>
        <dbReference type="ARBA" id="ARBA00023136"/>
    </source>
</evidence>
<dbReference type="Proteomes" id="UP000077857">
    <property type="component" value="Unassembled WGS sequence"/>
</dbReference>
<accession>A0A177N725</accession>
<protein>
    <submittedName>
        <fullName evidence="9">Sulfate transporter</fullName>
    </submittedName>
</protein>
<dbReference type="GO" id="GO:0016020">
    <property type="term" value="C:membrane"/>
    <property type="evidence" value="ECO:0007669"/>
    <property type="project" value="UniProtKB-SubCell"/>
</dbReference>
<dbReference type="SUPFAM" id="SSF52402">
    <property type="entry name" value="Adenine nucleotide alpha hydrolases-like"/>
    <property type="match status" value="2"/>
</dbReference>
<feature type="transmembrane region" description="Helical" evidence="6">
    <location>
        <begin position="411"/>
        <end position="439"/>
    </location>
</feature>
<comment type="caution">
    <text evidence="9">The sequence shown here is derived from an EMBL/GenBank/DDBJ whole genome shotgun (WGS) entry which is preliminary data.</text>
</comment>
<feature type="domain" description="SLC26A/SulP transporter" evidence="8">
    <location>
        <begin position="30"/>
        <end position="416"/>
    </location>
</feature>
<dbReference type="InterPro" id="IPR001902">
    <property type="entry name" value="SLC26A/SulP_fam"/>
</dbReference>
<name>A0A177N725_9GAMM</name>
<evidence type="ECO:0000259" key="8">
    <source>
        <dbReference type="Pfam" id="PF00916"/>
    </source>
</evidence>
<gene>
    <name evidence="9" type="ORF">A1507_18280</name>
</gene>
<organism evidence="9 10">
    <name type="scientific">Methylomonas koyamae</name>
    <dbReference type="NCBI Taxonomy" id="702114"/>
    <lineage>
        <taxon>Bacteria</taxon>
        <taxon>Pseudomonadati</taxon>
        <taxon>Pseudomonadota</taxon>
        <taxon>Gammaproteobacteria</taxon>
        <taxon>Methylococcales</taxon>
        <taxon>Methylococcaceae</taxon>
        <taxon>Methylomonas</taxon>
    </lineage>
</organism>
<reference evidence="9 10" key="1">
    <citation type="submission" date="2016-03" db="EMBL/GenBank/DDBJ databases">
        <authorList>
            <person name="Ploux O."/>
        </authorList>
    </citation>
    <scope>NUCLEOTIDE SEQUENCE [LARGE SCALE GENOMIC DNA]</scope>
    <source>
        <strain evidence="9 10">R-45378</strain>
    </source>
</reference>
<feature type="transmembrane region" description="Helical" evidence="6">
    <location>
        <begin position="198"/>
        <end position="217"/>
    </location>
</feature>
<dbReference type="GO" id="GO:0055085">
    <property type="term" value="P:transmembrane transport"/>
    <property type="evidence" value="ECO:0007669"/>
    <property type="project" value="InterPro"/>
</dbReference>
<dbReference type="PANTHER" id="PTHR11814">
    <property type="entry name" value="SULFATE TRANSPORTER"/>
    <property type="match status" value="1"/>
</dbReference>
<keyword evidence="3 6" id="KW-0812">Transmembrane</keyword>
<evidence type="ECO:0000256" key="4">
    <source>
        <dbReference type="ARBA" id="ARBA00022989"/>
    </source>
</evidence>
<dbReference type="Pfam" id="PF00916">
    <property type="entry name" value="Sulfate_transp"/>
    <property type="match status" value="1"/>
</dbReference>
<evidence type="ECO:0000256" key="6">
    <source>
        <dbReference type="SAM" id="Phobius"/>
    </source>
</evidence>
<evidence type="ECO:0000313" key="9">
    <source>
        <dbReference type="EMBL" id="OAI12930.1"/>
    </source>
</evidence>
<dbReference type="EMBL" id="LUUJ01000105">
    <property type="protein sequence ID" value="OAI12930.1"/>
    <property type="molecule type" value="Genomic_DNA"/>
</dbReference>
<keyword evidence="5 6" id="KW-0472">Membrane</keyword>
<evidence type="ECO:0000256" key="2">
    <source>
        <dbReference type="ARBA" id="ARBA00008791"/>
    </source>
</evidence>
<comment type="subcellular location">
    <subcellularLocation>
        <location evidence="1">Membrane</location>
        <topology evidence="1">Multi-pass membrane protein</topology>
    </subcellularLocation>
</comment>
<dbReference type="Pfam" id="PF00582">
    <property type="entry name" value="Usp"/>
    <property type="match status" value="1"/>
</dbReference>
<evidence type="ECO:0000256" key="1">
    <source>
        <dbReference type="ARBA" id="ARBA00004141"/>
    </source>
</evidence>
<comment type="similarity">
    <text evidence="2">Belongs to the universal stress protein A family.</text>
</comment>
<evidence type="ECO:0000259" key="7">
    <source>
        <dbReference type="Pfam" id="PF00582"/>
    </source>
</evidence>
<feature type="domain" description="UspA" evidence="7">
    <location>
        <begin position="604"/>
        <end position="739"/>
    </location>
</feature>
<dbReference type="Gene3D" id="3.40.50.12370">
    <property type="match status" value="1"/>
</dbReference>
<dbReference type="InterPro" id="IPR011547">
    <property type="entry name" value="SLC26A/SulP_dom"/>
</dbReference>
<sequence>MLQRLNSFNTFWDDRFEDLTRETWLKTTYRDLSAGLVVALTAIPMAMGFAMAMGLRPEQGIIAGALACIIGRTWGGSKYQVYGPTAAFIPIIAGLMQKYGEANGGSFVEAHGFLVLVSVIAGVILMLMGLFGLGRYAKLVPNSIIVGFTVGIATAIALTNLESILGIESFNELLGEDEDIKGGMLHNLTQAFSNLDKINLWSVMLGLMTFILTKGLLRISIFIPAPLIAIGISTALAATVLADKGVILVRDIYGSIPNNFFVFTPPAMPDITAGVVADIAYFVAAIVFVSAVESLLCSSMADRLAGNRKTPFNPDKEFWGQGLVQIITPMVNGFPCTGALARTATSIKAGAVTPLAGYFKGLFKLTLAYYIAGYLELVPMACIGGILLWVASNMIKVSEIKEVFGHNRFHAILMVFTAVMVPATDFLTGVLAALVIYFAARRFCDTPAAAHKAAEPIEPAAKLATPAAAALNFDNVSVALALRGEDAGLLRYVERLAELGIGKTFYFVHVANPKDAAGDLLERMREAVQQRLAAKLPKARVHYRLLHGPNRIDALVGHSLEAKSDVTLLGHRPDRSGQRSLARRLAMLGQGSVWMVPNGSNPEFRRILVPIDFSASSAAGLSQAAAIARAAGVGECSAIHVFVDDSVIRYEEHDAIKRGEEEAEFARFVVSADTRGICVNPIYEEGIDATRSILEWAERLDAGLIVISTRGHSRAAAVLLGSTTTEIMANSAVPVLVVKHDNDHAPIRDVLLANRYWQRHDPRTN</sequence>
<feature type="transmembrane region" description="Helical" evidence="6">
    <location>
        <begin position="32"/>
        <end position="52"/>
    </location>
</feature>
<dbReference type="CDD" id="cd00293">
    <property type="entry name" value="USP-like"/>
    <property type="match status" value="1"/>
</dbReference>
<feature type="transmembrane region" description="Helical" evidence="6">
    <location>
        <begin position="112"/>
        <end position="133"/>
    </location>
</feature>
<dbReference type="InterPro" id="IPR006016">
    <property type="entry name" value="UspA"/>
</dbReference>
<dbReference type="PRINTS" id="PR01438">
    <property type="entry name" value="UNVRSLSTRESS"/>
</dbReference>
<evidence type="ECO:0000256" key="3">
    <source>
        <dbReference type="ARBA" id="ARBA00022692"/>
    </source>
</evidence>
<dbReference type="AlphaFoldDB" id="A0A177N725"/>
<dbReference type="InterPro" id="IPR006015">
    <property type="entry name" value="Universal_stress_UspA"/>
</dbReference>
<keyword evidence="4 6" id="KW-1133">Transmembrane helix</keyword>
<evidence type="ECO:0000313" key="10">
    <source>
        <dbReference type="Proteomes" id="UP000077857"/>
    </source>
</evidence>
<feature type="transmembrane region" description="Helical" evidence="6">
    <location>
        <begin position="222"/>
        <end position="242"/>
    </location>
</feature>
<proteinExistence type="inferred from homology"/>
<feature type="transmembrane region" description="Helical" evidence="6">
    <location>
        <begin position="367"/>
        <end position="391"/>
    </location>
</feature>
<feature type="transmembrane region" description="Helical" evidence="6">
    <location>
        <begin position="145"/>
        <end position="167"/>
    </location>
</feature>
<feature type="transmembrane region" description="Helical" evidence="6">
    <location>
        <begin position="279"/>
        <end position="301"/>
    </location>
</feature>